<dbReference type="Proteomes" id="UP000830671">
    <property type="component" value="Chromosome 3"/>
</dbReference>
<reference evidence="1" key="1">
    <citation type="journal article" date="2021" name="Mol. Plant Microbe Interact.">
        <title>Complete Genome Sequence of the Plant-Pathogenic Fungus Colletotrichum lupini.</title>
        <authorList>
            <person name="Baroncelli R."/>
            <person name="Pensec F."/>
            <person name="Da Lio D."/>
            <person name="Boufleur T."/>
            <person name="Vicente I."/>
            <person name="Sarrocco S."/>
            <person name="Picot A."/>
            <person name="Baraldi E."/>
            <person name="Sukno S."/>
            <person name="Thon M."/>
            <person name="Le Floch G."/>
        </authorList>
    </citation>
    <scope>NUCLEOTIDE SEQUENCE</scope>
    <source>
        <strain evidence="1">IMI 504893</strain>
    </source>
</reference>
<name>A0A9Q8SQ06_9PEZI</name>
<gene>
    <name evidence="1" type="ORF">CLUP02_06609</name>
</gene>
<protein>
    <submittedName>
        <fullName evidence="1">Uncharacterized protein</fullName>
    </submittedName>
</protein>
<dbReference type="EMBL" id="CP019475">
    <property type="protein sequence ID" value="UQC81123.1"/>
    <property type="molecule type" value="Genomic_DNA"/>
</dbReference>
<evidence type="ECO:0000313" key="1">
    <source>
        <dbReference type="EMBL" id="UQC81123.1"/>
    </source>
</evidence>
<accession>A0A9Q8SQ06</accession>
<keyword evidence="2" id="KW-1185">Reference proteome</keyword>
<dbReference type="RefSeq" id="XP_049142751.1">
    <property type="nucleotide sequence ID" value="XM_049285608.1"/>
</dbReference>
<proteinExistence type="predicted"/>
<evidence type="ECO:0000313" key="2">
    <source>
        <dbReference type="Proteomes" id="UP000830671"/>
    </source>
</evidence>
<sequence length="61" mass="6871">MSGRIRGVRMDAIGSRAAEIAYVWAGRKANVKLATIIATIRRFDEWDMACSLWKGSWRITG</sequence>
<dbReference type="KEGG" id="clup:CLUP02_06609"/>
<organism evidence="1 2">
    <name type="scientific">Colletotrichum lupini</name>
    <dbReference type="NCBI Taxonomy" id="145971"/>
    <lineage>
        <taxon>Eukaryota</taxon>
        <taxon>Fungi</taxon>
        <taxon>Dikarya</taxon>
        <taxon>Ascomycota</taxon>
        <taxon>Pezizomycotina</taxon>
        <taxon>Sordariomycetes</taxon>
        <taxon>Hypocreomycetidae</taxon>
        <taxon>Glomerellales</taxon>
        <taxon>Glomerellaceae</taxon>
        <taxon>Colletotrichum</taxon>
        <taxon>Colletotrichum acutatum species complex</taxon>
    </lineage>
</organism>
<dbReference type="AlphaFoldDB" id="A0A9Q8SQ06"/>
<dbReference type="GeneID" id="73340618"/>